<dbReference type="AlphaFoldDB" id="A0ABD2Z3C4"/>
<comment type="caution">
    <text evidence="2">The sequence shown here is derived from an EMBL/GenBank/DDBJ whole genome shotgun (WGS) entry which is preliminary data.</text>
</comment>
<accession>A0ABD2Z3C4</accession>
<feature type="compositionally biased region" description="Polar residues" evidence="1">
    <location>
        <begin position="49"/>
        <end position="59"/>
    </location>
</feature>
<sequence>MASMVMTRVQPFEGGNRKGNLGGATNFQMNANNKANQVHPRSYPRRQQHQIGQNKNNPLAQDKQIRVVGVINTIVGRPATGDTSNVRKKYATYVPLSEDQDKKAKTF</sequence>
<keyword evidence="3" id="KW-1185">Reference proteome</keyword>
<evidence type="ECO:0000313" key="3">
    <source>
        <dbReference type="Proteomes" id="UP001630127"/>
    </source>
</evidence>
<feature type="compositionally biased region" description="Polar residues" evidence="1">
    <location>
        <begin position="23"/>
        <end position="36"/>
    </location>
</feature>
<proteinExistence type="predicted"/>
<evidence type="ECO:0000256" key="1">
    <source>
        <dbReference type="SAM" id="MobiDB-lite"/>
    </source>
</evidence>
<protein>
    <submittedName>
        <fullName evidence="2">Uncharacterized protein</fullName>
    </submittedName>
</protein>
<gene>
    <name evidence="2" type="ORF">ACH5RR_025936</name>
</gene>
<dbReference type="EMBL" id="JBJUIK010000011">
    <property type="protein sequence ID" value="KAL3513219.1"/>
    <property type="molecule type" value="Genomic_DNA"/>
</dbReference>
<dbReference type="Proteomes" id="UP001630127">
    <property type="component" value="Unassembled WGS sequence"/>
</dbReference>
<evidence type="ECO:0000313" key="2">
    <source>
        <dbReference type="EMBL" id="KAL3513219.1"/>
    </source>
</evidence>
<feature type="region of interest" description="Disordered" evidence="1">
    <location>
        <begin position="1"/>
        <end position="63"/>
    </location>
</feature>
<organism evidence="2 3">
    <name type="scientific">Cinchona calisaya</name>
    <dbReference type="NCBI Taxonomy" id="153742"/>
    <lineage>
        <taxon>Eukaryota</taxon>
        <taxon>Viridiplantae</taxon>
        <taxon>Streptophyta</taxon>
        <taxon>Embryophyta</taxon>
        <taxon>Tracheophyta</taxon>
        <taxon>Spermatophyta</taxon>
        <taxon>Magnoliopsida</taxon>
        <taxon>eudicotyledons</taxon>
        <taxon>Gunneridae</taxon>
        <taxon>Pentapetalae</taxon>
        <taxon>asterids</taxon>
        <taxon>lamiids</taxon>
        <taxon>Gentianales</taxon>
        <taxon>Rubiaceae</taxon>
        <taxon>Cinchonoideae</taxon>
        <taxon>Cinchoneae</taxon>
        <taxon>Cinchona</taxon>
    </lineage>
</organism>
<name>A0ABD2Z3C4_9GENT</name>
<reference evidence="2 3" key="1">
    <citation type="submission" date="2024-11" db="EMBL/GenBank/DDBJ databases">
        <title>A near-complete genome assembly of Cinchona calisaya.</title>
        <authorList>
            <person name="Lian D.C."/>
            <person name="Zhao X.W."/>
            <person name="Wei L."/>
        </authorList>
    </citation>
    <scope>NUCLEOTIDE SEQUENCE [LARGE SCALE GENOMIC DNA]</scope>
    <source>
        <tissue evidence="2">Nenye</tissue>
    </source>
</reference>